<evidence type="ECO:0000256" key="2">
    <source>
        <dbReference type="ARBA" id="ARBA00004123"/>
    </source>
</evidence>
<dbReference type="InterPro" id="IPR014710">
    <property type="entry name" value="RmlC-like_jellyroll"/>
</dbReference>
<dbReference type="PANTHER" id="PTHR12461">
    <property type="entry name" value="HYPOXIA-INDUCIBLE FACTOR 1 ALPHA INHIBITOR-RELATED"/>
    <property type="match status" value="1"/>
</dbReference>
<reference evidence="10" key="2">
    <citation type="submission" date="2020-07" db="EMBL/GenBank/DDBJ databases">
        <authorList>
            <person name="Vera ALvarez R."/>
            <person name="Arias-Moreno D.M."/>
            <person name="Jimenez-Jacinto V."/>
            <person name="Jimenez-Bremont J.F."/>
            <person name="Swaminathan K."/>
            <person name="Moose S.P."/>
            <person name="Guerrero-Gonzalez M.L."/>
            <person name="Marino-Ramirez L."/>
            <person name="Landsman D."/>
            <person name="Rodriguez-Kessler M."/>
            <person name="Delgado-Sanchez P."/>
        </authorList>
    </citation>
    <scope>NUCLEOTIDE SEQUENCE</scope>
    <source>
        <tissue evidence="10">Cladode</tissue>
    </source>
</reference>
<evidence type="ECO:0000256" key="8">
    <source>
        <dbReference type="ARBA" id="ARBA00023242"/>
    </source>
</evidence>
<evidence type="ECO:0000256" key="6">
    <source>
        <dbReference type="ARBA" id="ARBA00023002"/>
    </source>
</evidence>
<keyword evidence="5" id="KW-0223">Dioxygenase</keyword>
<keyword evidence="4" id="KW-0479">Metal-binding</keyword>
<comment type="subcellular location">
    <subcellularLocation>
        <location evidence="2">Nucleus</location>
    </subcellularLocation>
</comment>
<dbReference type="Pfam" id="PF13621">
    <property type="entry name" value="Cupin_8"/>
    <property type="match status" value="2"/>
</dbReference>
<dbReference type="SMART" id="SM00558">
    <property type="entry name" value="JmjC"/>
    <property type="match status" value="1"/>
</dbReference>
<dbReference type="InterPro" id="IPR003347">
    <property type="entry name" value="JmjC_dom"/>
</dbReference>
<accession>A0A7C9D6P8</accession>
<dbReference type="PANTHER" id="PTHR12461:SF105">
    <property type="entry name" value="HYPOXIA-INDUCIBLE FACTOR 1-ALPHA INHIBITOR"/>
    <property type="match status" value="1"/>
</dbReference>
<evidence type="ECO:0000256" key="4">
    <source>
        <dbReference type="ARBA" id="ARBA00022723"/>
    </source>
</evidence>
<proteinExistence type="inferred from homology"/>
<sequence>MGPGNGGGFEMPTLEKETPGILQRISEQGGYAFVRMAARGGDLRLAEAAREMAWEQLHSGPWHSVLPIWRDAYSMACLRVANHHFVAGDFAETLRALDMGLIMGGPLLKPELEAAVDTVMVAKERENGGLGGGGGNDKVESNSSSCKLVNLSEFNEAEVLKLLPDKSLSLKYVERRSGLSLEGFLRDYYQPGSPVIISDSMSHWPAITRWNNMNYLKRVVGDRTVPVEVGKNYLCPEWKQELITFSEFLERIQSGNASAVPTYLAQHPLFDQIKELRKDILIPDYCYTGGGELRSINAWFGPASTVTPLHHDPHHNILAQVKFTSVARLWHCHLQFTFHLYSVLFFVQLLSEFILCLDKTFSSQGKYLLSCQVVGKKYIRLYSASLSEELYPHSETMLCNTSQVDLDNIDDTAFPKVRDLEFMDCILDEGEMLYIPPRWWHYVRSLTASLSVSFWWSNSEGSP</sequence>
<comment type="cofactor">
    <cofactor evidence="1">
        <name>Fe(2+)</name>
        <dbReference type="ChEBI" id="CHEBI:29033"/>
    </cofactor>
</comment>
<evidence type="ECO:0000256" key="3">
    <source>
        <dbReference type="ARBA" id="ARBA00006801"/>
    </source>
</evidence>
<keyword evidence="6" id="KW-0560">Oxidoreductase</keyword>
<dbReference type="EMBL" id="GISG01092710">
    <property type="protein sequence ID" value="MBA4634842.1"/>
    <property type="molecule type" value="Transcribed_RNA"/>
</dbReference>
<organism evidence="10">
    <name type="scientific">Opuntia streptacantha</name>
    <name type="common">Prickly pear cactus</name>
    <name type="synonym">Opuntia cardona</name>
    <dbReference type="NCBI Taxonomy" id="393608"/>
    <lineage>
        <taxon>Eukaryota</taxon>
        <taxon>Viridiplantae</taxon>
        <taxon>Streptophyta</taxon>
        <taxon>Embryophyta</taxon>
        <taxon>Tracheophyta</taxon>
        <taxon>Spermatophyta</taxon>
        <taxon>Magnoliopsida</taxon>
        <taxon>eudicotyledons</taxon>
        <taxon>Gunneridae</taxon>
        <taxon>Pentapetalae</taxon>
        <taxon>Caryophyllales</taxon>
        <taxon>Cactineae</taxon>
        <taxon>Cactaceae</taxon>
        <taxon>Opuntioideae</taxon>
        <taxon>Opuntia</taxon>
    </lineage>
</organism>
<protein>
    <recommendedName>
        <fullName evidence="9">JmjC domain-containing protein</fullName>
    </recommendedName>
</protein>
<dbReference type="AlphaFoldDB" id="A0A7C9D6P8"/>
<dbReference type="Gene3D" id="2.60.120.650">
    <property type="entry name" value="Cupin"/>
    <property type="match status" value="1"/>
</dbReference>
<feature type="domain" description="JmjC" evidence="9">
    <location>
        <begin position="256"/>
        <end position="463"/>
    </location>
</feature>
<evidence type="ECO:0000256" key="1">
    <source>
        <dbReference type="ARBA" id="ARBA00001954"/>
    </source>
</evidence>
<dbReference type="PROSITE" id="PS51184">
    <property type="entry name" value="JMJC"/>
    <property type="match status" value="1"/>
</dbReference>
<dbReference type="GO" id="GO:0046872">
    <property type="term" value="F:metal ion binding"/>
    <property type="evidence" value="ECO:0007669"/>
    <property type="project" value="UniProtKB-KW"/>
</dbReference>
<keyword evidence="7" id="KW-0408">Iron</keyword>
<keyword evidence="8" id="KW-0539">Nucleus</keyword>
<dbReference type="SUPFAM" id="SSF51197">
    <property type="entry name" value="Clavaminate synthase-like"/>
    <property type="match status" value="1"/>
</dbReference>
<dbReference type="InterPro" id="IPR041667">
    <property type="entry name" value="Cupin_8"/>
</dbReference>
<dbReference type="GO" id="GO:0051213">
    <property type="term" value="F:dioxygenase activity"/>
    <property type="evidence" value="ECO:0007669"/>
    <property type="project" value="UniProtKB-KW"/>
</dbReference>
<dbReference type="Pfam" id="PF24472">
    <property type="entry name" value="ARM_KDM8_N"/>
    <property type="match status" value="1"/>
</dbReference>
<evidence type="ECO:0000313" key="10">
    <source>
        <dbReference type="EMBL" id="MBA4634842.1"/>
    </source>
</evidence>
<evidence type="ECO:0000259" key="9">
    <source>
        <dbReference type="PROSITE" id="PS51184"/>
    </source>
</evidence>
<dbReference type="GO" id="GO:0005634">
    <property type="term" value="C:nucleus"/>
    <property type="evidence" value="ECO:0007669"/>
    <property type="project" value="UniProtKB-SubCell"/>
</dbReference>
<evidence type="ECO:0000256" key="7">
    <source>
        <dbReference type="ARBA" id="ARBA00023004"/>
    </source>
</evidence>
<name>A0A7C9D6P8_OPUST</name>
<comment type="similarity">
    <text evidence="3">Belongs to the JARID1 histone demethylase family.</text>
</comment>
<dbReference type="InterPro" id="IPR056520">
    <property type="entry name" value="ARM_KDM8_N"/>
</dbReference>
<reference evidence="10" key="1">
    <citation type="journal article" date="2013" name="J. Plant Res.">
        <title>Effect of fungi and light on seed germination of three Opuntia species from semiarid lands of central Mexico.</title>
        <authorList>
            <person name="Delgado-Sanchez P."/>
            <person name="Jimenez-Bremont J.F."/>
            <person name="Guerrero-Gonzalez Mde L."/>
            <person name="Flores J."/>
        </authorList>
    </citation>
    <scope>NUCLEOTIDE SEQUENCE</scope>
    <source>
        <tissue evidence="10">Cladode</tissue>
    </source>
</reference>
<evidence type="ECO:0000256" key="5">
    <source>
        <dbReference type="ARBA" id="ARBA00022964"/>
    </source>
</evidence>
<dbReference type="Gene3D" id="2.60.120.10">
    <property type="entry name" value="Jelly Rolls"/>
    <property type="match status" value="1"/>
</dbReference>